<evidence type="ECO:0000313" key="6">
    <source>
        <dbReference type="EMBL" id="CAC5419720.1"/>
    </source>
</evidence>
<reference evidence="6 7" key="1">
    <citation type="submission" date="2020-06" db="EMBL/GenBank/DDBJ databases">
        <authorList>
            <person name="Li R."/>
            <person name="Bekaert M."/>
        </authorList>
    </citation>
    <scope>NUCLEOTIDE SEQUENCE [LARGE SCALE GENOMIC DNA]</scope>
    <source>
        <strain evidence="7">wild</strain>
    </source>
</reference>
<evidence type="ECO:0000256" key="1">
    <source>
        <dbReference type="ARBA" id="ARBA00022614"/>
    </source>
</evidence>
<protein>
    <recommendedName>
        <fullName evidence="5">LRRNT domain-containing protein</fullName>
    </recommendedName>
</protein>
<dbReference type="SUPFAM" id="SSF52058">
    <property type="entry name" value="L domain-like"/>
    <property type="match status" value="1"/>
</dbReference>
<keyword evidence="3" id="KW-0677">Repeat</keyword>
<evidence type="ECO:0000256" key="4">
    <source>
        <dbReference type="SAM" id="SignalP"/>
    </source>
</evidence>
<feature type="chain" id="PRO_5026904017" description="LRRNT domain-containing protein" evidence="4">
    <location>
        <begin position="22"/>
        <end position="264"/>
    </location>
</feature>
<dbReference type="SMART" id="SM00369">
    <property type="entry name" value="LRR_TYP"/>
    <property type="match status" value="3"/>
</dbReference>
<evidence type="ECO:0000256" key="3">
    <source>
        <dbReference type="ARBA" id="ARBA00022737"/>
    </source>
</evidence>
<dbReference type="AlphaFoldDB" id="A0A6J8EGX1"/>
<dbReference type="PANTHER" id="PTHR24369:SF210">
    <property type="entry name" value="CHAOPTIN-RELATED"/>
    <property type="match status" value="1"/>
</dbReference>
<sequence length="264" mass="29498">MKVEMSVLLFLLVISTSLVNGSCPLNCSCRNDVSGSFVNCNTRSLGHIPNLPRDTYELYIHYNQISEIPVNTFVDCDLLKTVYLQNNKIRSLESNTFINMTNLYELNLSGNNISNIEERAFVNLTSLSALHLTSNLLNCSCSIYPFWSWLIERASIGTSAKCSDGRFVISLRSAALEKCNHNHCISHDCGLGTCYIEPMNGTAQCVFDDTYIKYCPEDEDAECDDRITNKRIKRLVNDIICVSVLVMNGGSKDSLSITCAHSRC</sequence>
<dbReference type="PANTHER" id="PTHR24369">
    <property type="entry name" value="ANTIGEN BSP, PUTATIVE-RELATED"/>
    <property type="match status" value="1"/>
</dbReference>
<gene>
    <name evidence="6" type="ORF">MCOR_52027</name>
</gene>
<dbReference type="InterPro" id="IPR032675">
    <property type="entry name" value="LRR_dom_sf"/>
</dbReference>
<keyword evidence="2 4" id="KW-0732">Signal</keyword>
<proteinExistence type="predicted"/>
<dbReference type="Proteomes" id="UP000507470">
    <property type="component" value="Unassembled WGS sequence"/>
</dbReference>
<evidence type="ECO:0000313" key="7">
    <source>
        <dbReference type="Proteomes" id="UP000507470"/>
    </source>
</evidence>
<dbReference type="Pfam" id="PF13855">
    <property type="entry name" value="LRR_8"/>
    <property type="match status" value="1"/>
</dbReference>
<evidence type="ECO:0000259" key="5">
    <source>
        <dbReference type="SMART" id="SM00013"/>
    </source>
</evidence>
<name>A0A6J8EGX1_MYTCO</name>
<dbReference type="GO" id="GO:0005886">
    <property type="term" value="C:plasma membrane"/>
    <property type="evidence" value="ECO:0007669"/>
    <property type="project" value="TreeGrafter"/>
</dbReference>
<accession>A0A6J8EGX1</accession>
<dbReference type="InterPro" id="IPR050541">
    <property type="entry name" value="LRR_TM_domain-containing"/>
</dbReference>
<dbReference type="PROSITE" id="PS51450">
    <property type="entry name" value="LRR"/>
    <property type="match status" value="1"/>
</dbReference>
<feature type="signal peptide" evidence="4">
    <location>
        <begin position="1"/>
        <end position="21"/>
    </location>
</feature>
<dbReference type="OrthoDB" id="6162395at2759"/>
<keyword evidence="1" id="KW-0433">Leucine-rich repeat</keyword>
<evidence type="ECO:0000256" key="2">
    <source>
        <dbReference type="ARBA" id="ARBA00022729"/>
    </source>
</evidence>
<organism evidence="6 7">
    <name type="scientific">Mytilus coruscus</name>
    <name type="common">Sea mussel</name>
    <dbReference type="NCBI Taxonomy" id="42192"/>
    <lineage>
        <taxon>Eukaryota</taxon>
        <taxon>Metazoa</taxon>
        <taxon>Spiralia</taxon>
        <taxon>Lophotrochozoa</taxon>
        <taxon>Mollusca</taxon>
        <taxon>Bivalvia</taxon>
        <taxon>Autobranchia</taxon>
        <taxon>Pteriomorphia</taxon>
        <taxon>Mytilida</taxon>
        <taxon>Mytiloidea</taxon>
        <taxon>Mytilidae</taxon>
        <taxon>Mytilinae</taxon>
        <taxon>Mytilus</taxon>
    </lineage>
</organism>
<dbReference type="InterPro" id="IPR000372">
    <property type="entry name" value="LRRNT"/>
</dbReference>
<dbReference type="InterPro" id="IPR001611">
    <property type="entry name" value="Leu-rich_rpt"/>
</dbReference>
<feature type="domain" description="LRRNT" evidence="5">
    <location>
        <begin position="22"/>
        <end position="57"/>
    </location>
</feature>
<dbReference type="SMART" id="SM00013">
    <property type="entry name" value="LRRNT"/>
    <property type="match status" value="1"/>
</dbReference>
<keyword evidence="7" id="KW-1185">Reference proteome</keyword>
<dbReference type="Gene3D" id="3.80.10.10">
    <property type="entry name" value="Ribonuclease Inhibitor"/>
    <property type="match status" value="2"/>
</dbReference>
<dbReference type="InterPro" id="IPR003591">
    <property type="entry name" value="Leu-rich_rpt_typical-subtyp"/>
</dbReference>
<dbReference type="EMBL" id="CACVKT020009051">
    <property type="protein sequence ID" value="CAC5419720.1"/>
    <property type="molecule type" value="Genomic_DNA"/>
</dbReference>